<gene>
    <name evidence="1" type="ORF">N658DRAFT_221160</name>
</gene>
<proteinExistence type="predicted"/>
<dbReference type="AlphaFoldDB" id="A0AAN6PUT2"/>
<dbReference type="EMBL" id="MU863659">
    <property type="protein sequence ID" value="KAK4098364.1"/>
    <property type="molecule type" value="Genomic_DNA"/>
</dbReference>
<comment type="caution">
    <text evidence="1">The sequence shown here is derived from an EMBL/GenBank/DDBJ whole genome shotgun (WGS) entry which is preliminary data.</text>
</comment>
<name>A0AAN6PUT2_9PEZI</name>
<dbReference type="Proteomes" id="UP001305647">
    <property type="component" value="Unassembled WGS sequence"/>
</dbReference>
<reference evidence="1" key="2">
    <citation type="submission" date="2023-05" db="EMBL/GenBank/DDBJ databases">
        <authorList>
            <consortium name="Lawrence Berkeley National Laboratory"/>
            <person name="Steindorff A."/>
            <person name="Hensen N."/>
            <person name="Bonometti L."/>
            <person name="Westerberg I."/>
            <person name="Brannstrom I.O."/>
            <person name="Guillou S."/>
            <person name="Cros-Aarteil S."/>
            <person name="Calhoun S."/>
            <person name="Haridas S."/>
            <person name="Kuo A."/>
            <person name="Mondo S."/>
            <person name="Pangilinan J."/>
            <person name="Riley R."/>
            <person name="Labutti K."/>
            <person name="Andreopoulos B."/>
            <person name="Lipzen A."/>
            <person name="Chen C."/>
            <person name="Yanf M."/>
            <person name="Daum C."/>
            <person name="Ng V."/>
            <person name="Clum A."/>
            <person name="Ohm R."/>
            <person name="Martin F."/>
            <person name="Silar P."/>
            <person name="Natvig D."/>
            <person name="Lalanne C."/>
            <person name="Gautier V."/>
            <person name="Ament-Velasquez S.L."/>
            <person name="Kruys A."/>
            <person name="Hutchinson M.I."/>
            <person name="Powell A.J."/>
            <person name="Barry K."/>
            <person name="Miller A.N."/>
            <person name="Grigoriev I.V."/>
            <person name="Debuchy R."/>
            <person name="Gladieux P."/>
            <person name="Thoren M.H."/>
            <person name="Johannesson H."/>
        </authorList>
    </citation>
    <scope>NUCLEOTIDE SEQUENCE</scope>
    <source>
        <strain evidence="1">CBS 757.83</strain>
    </source>
</reference>
<keyword evidence="2" id="KW-1185">Reference proteome</keyword>
<evidence type="ECO:0000313" key="1">
    <source>
        <dbReference type="EMBL" id="KAK4098364.1"/>
    </source>
</evidence>
<protein>
    <submittedName>
        <fullName evidence="1">Uncharacterized protein</fullName>
    </submittedName>
</protein>
<evidence type="ECO:0000313" key="2">
    <source>
        <dbReference type="Proteomes" id="UP001305647"/>
    </source>
</evidence>
<organism evidence="1 2">
    <name type="scientific">Parathielavia hyrcaniae</name>
    <dbReference type="NCBI Taxonomy" id="113614"/>
    <lineage>
        <taxon>Eukaryota</taxon>
        <taxon>Fungi</taxon>
        <taxon>Dikarya</taxon>
        <taxon>Ascomycota</taxon>
        <taxon>Pezizomycotina</taxon>
        <taxon>Sordariomycetes</taxon>
        <taxon>Sordariomycetidae</taxon>
        <taxon>Sordariales</taxon>
        <taxon>Chaetomiaceae</taxon>
        <taxon>Parathielavia</taxon>
    </lineage>
</organism>
<reference evidence="1" key="1">
    <citation type="journal article" date="2023" name="Mol. Phylogenet. Evol.">
        <title>Genome-scale phylogeny and comparative genomics of the fungal order Sordariales.</title>
        <authorList>
            <person name="Hensen N."/>
            <person name="Bonometti L."/>
            <person name="Westerberg I."/>
            <person name="Brannstrom I.O."/>
            <person name="Guillou S."/>
            <person name="Cros-Aarteil S."/>
            <person name="Calhoun S."/>
            <person name="Haridas S."/>
            <person name="Kuo A."/>
            <person name="Mondo S."/>
            <person name="Pangilinan J."/>
            <person name="Riley R."/>
            <person name="LaButti K."/>
            <person name="Andreopoulos B."/>
            <person name="Lipzen A."/>
            <person name="Chen C."/>
            <person name="Yan M."/>
            <person name="Daum C."/>
            <person name="Ng V."/>
            <person name="Clum A."/>
            <person name="Steindorff A."/>
            <person name="Ohm R.A."/>
            <person name="Martin F."/>
            <person name="Silar P."/>
            <person name="Natvig D.O."/>
            <person name="Lalanne C."/>
            <person name="Gautier V."/>
            <person name="Ament-Velasquez S.L."/>
            <person name="Kruys A."/>
            <person name="Hutchinson M.I."/>
            <person name="Powell A.J."/>
            <person name="Barry K."/>
            <person name="Miller A.N."/>
            <person name="Grigoriev I.V."/>
            <person name="Debuchy R."/>
            <person name="Gladieux P."/>
            <person name="Hiltunen Thoren M."/>
            <person name="Johannesson H."/>
        </authorList>
    </citation>
    <scope>NUCLEOTIDE SEQUENCE</scope>
    <source>
        <strain evidence="1">CBS 757.83</strain>
    </source>
</reference>
<accession>A0AAN6PUT2</accession>
<sequence>MCSGASGNSFIRGIRDLGPGRESPRPTLGLARYNFDYLTETKVYISRCRPVTPGTPAFTTYLLHMSNALRILVPVGWHVELPDKRIVGHLASAPFPNLSL</sequence>